<dbReference type="PANTHER" id="PTHR43434:SF22">
    <property type="entry name" value="PHOSPHOGLYCOLATE PHOSPHATASE"/>
    <property type="match status" value="1"/>
</dbReference>
<organism evidence="1 2">
    <name type="scientific">Syphacia muris</name>
    <dbReference type="NCBI Taxonomy" id="451379"/>
    <lineage>
        <taxon>Eukaryota</taxon>
        <taxon>Metazoa</taxon>
        <taxon>Ecdysozoa</taxon>
        <taxon>Nematoda</taxon>
        <taxon>Chromadorea</taxon>
        <taxon>Rhabditida</taxon>
        <taxon>Spirurina</taxon>
        <taxon>Oxyuridomorpha</taxon>
        <taxon>Oxyuroidea</taxon>
        <taxon>Oxyuridae</taxon>
        <taxon>Syphacia</taxon>
    </lineage>
</organism>
<dbReference type="Pfam" id="PF00702">
    <property type="entry name" value="Hydrolase"/>
    <property type="match status" value="1"/>
</dbReference>
<dbReference type="SFLD" id="SFLDG01129">
    <property type="entry name" value="C1.5:_HAD__Beta-PGM__Phosphata"/>
    <property type="match status" value="1"/>
</dbReference>
<dbReference type="InterPro" id="IPR036412">
    <property type="entry name" value="HAD-like_sf"/>
</dbReference>
<protein>
    <submittedName>
        <fullName evidence="2">Phosphoglycolate phosphatase</fullName>
    </submittedName>
</protein>
<dbReference type="GO" id="GO:0006281">
    <property type="term" value="P:DNA repair"/>
    <property type="evidence" value="ECO:0007669"/>
    <property type="project" value="TreeGrafter"/>
</dbReference>
<sequence>MKASKRKASLVIFDKDGTLICFHSTWVPWAKDTAKRITELAKMDLTNDVYDVLGYSSEQERVHLGLLASATMGQIRNALAHLLISKGFDSADALNIVSSAILYSDERSQRTEKQIYDLRHLFETLHERDVKVALCTSDSRKRTIELLKRLNVEHLVDVVVCGDDAGTMPKPHPHNALSICRQLNVDPMDALVVGDTLADLGMGRSANLGGTIGVLSGICNQEELRPLADYVVITFNRILIKVSDVGNILPIVENMRRPCTL</sequence>
<evidence type="ECO:0000313" key="2">
    <source>
        <dbReference type="WBParaSite" id="SMUV_0000515801-mRNA-1"/>
    </source>
</evidence>
<dbReference type="InterPro" id="IPR023198">
    <property type="entry name" value="PGP-like_dom2"/>
</dbReference>
<dbReference type="GO" id="GO:0008967">
    <property type="term" value="F:phosphoglycolate phosphatase activity"/>
    <property type="evidence" value="ECO:0007669"/>
    <property type="project" value="TreeGrafter"/>
</dbReference>
<dbReference type="WBParaSite" id="SMUV_0000515801-mRNA-1">
    <property type="protein sequence ID" value="SMUV_0000515801-mRNA-1"/>
    <property type="gene ID" value="SMUV_0000515801"/>
</dbReference>
<evidence type="ECO:0000313" key="1">
    <source>
        <dbReference type="Proteomes" id="UP000046393"/>
    </source>
</evidence>
<keyword evidence="1" id="KW-1185">Reference proteome</keyword>
<dbReference type="STRING" id="451379.A0A0N5AKX0"/>
<proteinExistence type="predicted"/>
<dbReference type="Gene3D" id="3.40.50.1000">
    <property type="entry name" value="HAD superfamily/HAD-like"/>
    <property type="match status" value="1"/>
</dbReference>
<accession>A0A0N5AKX0</accession>
<dbReference type="SFLD" id="SFLDS00003">
    <property type="entry name" value="Haloacid_Dehalogenase"/>
    <property type="match status" value="1"/>
</dbReference>
<dbReference type="PANTHER" id="PTHR43434">
    <property type="entry name" value="PHOSPHOGLYCOLATE PHOSPHATASE"/>
    <property type="match status" value="1"/>
</dbReference>
<dbReference type="InterPro" id="IPR006439">
    <property type="entry name" value="HAD-SF_hydro_IA"/>
</dbReference>
<dbReference type="SUPFAM" id="SSF56784">
    <property type="entry name" value="HAD-like"/>
    <property type="match status" value="1"/>
</dbReference>
<reference evidence="2" key="1">
    <citation type="submission" date="2017-02" db="UniProtKB">
        <authorList>
            <consortium name="WormBaseParasite"/>
        </authorList>
    </citation>
    <scope>IDENTIFICATION</scope>
</reference>
<dbReference type="Proteomes" id="UP000046393">
    <property type="component" value="Unplaced"/>
</dbReference>
<dbReference type="Gene3D" id="1.10.150.240">
    <property type="entry name" value="Putative phosphatase, domain 2"/>
    <property type="match status" value="1"/>
</dbReference>
<name>A0A0N5AKX0_9BILA</name>
<dbReference type="InterPro" id="IPR050155">
    <property type="entry name" value="HAD-like_hydrolase_sf"/>
</dbReference>
<dbReference type="AlphaFoldDB" id="A0A0N5AKX0"/>
<dbReference type="NCBIfam" id="TIGR01549">
    <property type="entry name" value="HAD-SF-IA-v1"/>
    <property type="match status" value="1"/>
</dbReference>
<dbReference type="InterPro" id="IPR023214">
    <property type="entry name" value="HAD_sf"/>
</dbReference>